<proteinExistence type="predicted"/>
<name>A0AAI9UMI5_9PEZI</name>
<evidence type="ECO:0000313" key="2">
    <source>
        <dbReference type="Proteomes" id="UP001239795"/>
    </source>
</evidence>
<feature type="non-terminal residue" evidence="1">
    <location>
        <position position="1"/>
    </location>
</feature>
<keyword evidence="2" id="KW-1185">Reference proteome</keyword>
<gene>
    <name evidence="1" type="ORF">CMEL01_02344</name>
</gene>
<comment type="caution">
    <text evidence="1">The sequence shown here is derived from an EMBL/GenBank/DDBJ whole genome shotgun (WGS) entry which is preliminary data.</text>
</comment>
<dbReference type="AlphaFoldDB" id="A0AAI9UMI5"/>
<dbReference type="Proteomes" id="UP001239795">
    <property type="component" value="Unassembled WGS sequence"/>
</dbReference>
<evidence type="ECO:0000313" key="1">
    <source>
        <dbReference type="EMBL" id="KAK1459345.1"/>
    </source>
</evidence>
<sequence>AVVDSQQDTKPQVQDIHHFGPVLGKSCLVLWLFCWHIKTQHIHNKHLALLRSAEVLTSCSKFLLHAPRATEVLLQSRVCVLIRC</sequence>
<dbReference type="EMBL" id="MLGG01000013">
    <property type="protein sequence ID" value="KAK1459345.1"/>
    <property type="molecule type" value="Genomic_DNA"/>
</dbReference>
<protein>
    <submittedName>
        <fullName evidence="1">Uncharacterized protein</fullName>
    </submittedName>
</protein>
<organism evidence="1 2">
    <name type="scientific">Colletotrichum melonis</name>
    <dbReference type="NCBI Taxonomy" id="1209925"/>
    <lineage>
        <taxon>Eukaryota</taxon>
        <taxon>Fungi</taxon>
        <taxon>Dikarya</taxon>
        <taxon>Ascomycota</taxon>
        <taxon>Pezizomycotina</taxon>
        <taxon>Sordariomycetes</taxon>
        <taxon>Hypocreomycetidae</taxon>
        <taxon>Glomerellales</taxon>
        <taxon>Glomerellaceae</taxon>
        <taxon>Colletotrichum</taxon>
        <taxon>Colletotrichum acutatum species complex</taxon>
    </lineage>
</organism>
<accession>A0AAI9UMI5</accession>
<reference evidence="1 2" key="1">
    <citation type="submission" date="2016-10" db="EMBL/GenBank/DDBJ databases">
        <title>The genome sequence of Colletotrichum fioriniae PJ7.</title>
        <authorList>
            <person name="Baroncelli R."/>
        </authorList>
    </citation>
    <scope>NUCLEOTIDE SEQUENCE [LARGE SCALE GENOMIC DNA]</scope>
    <source>
        <strain evidence="1">Col 31</strain>
    </source>
</reference>